<dbReference type="Proteomes" id="UP000695562">
    <property type="component" value="Unassembled WGS sequence"/>
</dbReference>
<evidence type="ECO:0000313" key="3">
    <source>
        <dbReference type="Proteomes" id="UP000695562"/>
    </source>
</evidence>
<proteinExistence type="predicted"/>
<dbReference type="OrthoDB" id="17470at2759"/>
<name>A0A8J4Q0V1_9MYCE</name>
<evidence type="ECO:0000313" key="2">
    <source>
        <dbReference type="EMBL" id="KAF2075729.1"/>
    </source>
</evidence>
<protein>
    <recommendedName>
        <fullName evidence="1">TLDc domain-containing protein</fullName>
    </recommendedName>
</protein>
<dbReference type="SMART" id="SM00584">
    <property type="entry name" value="TLDc"/>
    <property type="match status" value="1"/>
</dbReference>
<reference evidence="2" key="1">
    <citation type="submission" date="2020-01" db="EMBL/GenBank/DDBJ databases">
        <title>Development of genomics and gene disruption for Polysphondylium violaceum indicates a role for the polyketide synthase stlB in stalk morphogenesis.</title>
        <authorList>
            <person name="Narita B."/>
            <person name="Kawabe Y."/>
            <person name="Kin K."/>
            <person name="Saito T."/>
            <person name="Gibbs R."/>
            <person name="Kuspa A."/>
            <person name="Muzny D."/>
            <person name="Queller D."/>
            <person name="Richards S."/>
            <person name="Strassman J."/>
            <person name="Sucgang R."/>
            <person name="Worley K."/>
            <person name="Schaap P."/>
        </authorList>
    </citation>
    <scope>NUCLEOTIDE SEQUENCE</scope>
    <source>
        <strain evidence="2">QSvi11</strain>
    </source>
</reference>
<feature type="domain" description="TLDc" evidence="1">
    <location>
        <begin position="39"/>
        <end position="188"/>
    </location>
</feature>
<dbReference type="AlphaFoldDB" id="A0A8J4Q0V1"/>
<dbReference type="Pfam" id="PF07534">
    <property type="entry name" value="TLD"/>
    <property type="match status" value="1"/>
</dbReference>
<dbReference type="InterPro" id="IPR006571">
    <property type="entry name" value="TLDc_dom"/>
</dbReference>
<organism evidence="2 3">
    <name type="scientific">Polysphondylium violaceum</name>
    <dbReference type="NCBI Taxonomy" id="133409"/>
    <lineage>
        <taxon>Eukaryota</taxon>
        <taxon>Amoebozoa</taxon>
        <taxon>Evosea</taxon>
        <taxon>Eumycetozoa</taxon>
        <taxon>Dictyostelia</taxon>
        <taxon>Dictyosteliales</taxon>
        <taxon>Dictyosteliaceae</taxon>
        <taxon>Polysphondylium</taxon>
    </lineage>
</organism>
<keyword evidence="3" id="KW-1185">Reference proteome</keyword>
<comment type="caution">
    <text evidence="2">The sequence shown here is derived from an EMBL/GenBank/DDBJ whole genome shotgun (WGS) entry which is preliminary data.</text>
</comment>
<accession>A0A8J4Q0V1</accession>
<evidence type="ECO:0000259" key="1">
    <source>
        <dbReference type="PROSITE" id="PS51886"/>
    </source>
</evidence>
<gene>
    <name evidence="2" type="ORF">CYY_002972</name>
</gene>
<sequence>MIKYPSSKIIDKNTFSLFNEWISIGPINYEEKPQPKISTIIDQSLFKTINSWIDPNKTISFDLLYQESLKAFTSDGHYSFSASSFHSACDGKGATITLIETTDGCVFGGYNSQSWNSNGKCSKGSFVFGYSTYGPSFGNGSGCDIRITSSQVTQIFPTGYTDHIGYGKSTLTPLQTFTLKEIEVFRIS</sequence>
<dbReference type="PROSITE" id="PS51886">
    <property type="entry name" value="TLDC"/>
    <property type="match status" value="1"/>
</dbReference>
<dbReference type="EMBL" id="AJWJ01000088">
    <property type="protein sequence ID" value="KAF2075729.1"/>
    <property type="molecule type" value="Genomic_DNA"/>
</dbReference>